<evidence type="ECO:0000313" key="1">
    <source>
        <dbReference type="EMBL" id="EEO40802.1"/>
    </source>
</evidence>
<organism evidence="1 2">
    <name type="scientific">Fusobacterium vincentii 4_1_13</name>
    <dbReference type="NCBI Taxonomy" id="469606"/>
    <lineage>
        <taxon>Bacteria</taxon>
        <taxon>Fusobacteriati</taxon>
        <taxon>Fusobacteriota</taxon>
        <taxon>Fusobacteriia</taxon>
        <taxon>Fusobacteriales</taxon>
        <taxon>Fusobacteriaceae</taxon>
        <taxon>Fusobacterium</taxon>
    </lineage>
</organism>
<sequence>MSNNIKKILLIVNITILFVITGFSARKEESYKKSENYFYLELTPVDPRSLLQGDYMTLNYDITDKARDFIYNNRSYIYDGENENEVEEIRELRKLANAKKAYIAVRLDKDRVARYVKITKEKTDEKGLLFIAYKTDGFNVNINANSYLFQEGTGDKYQNARYSKVVLVGNNLRLIDLRDKDFKEIK</sequence>
<dbReference type="eggNOG" id="COG4929">
    <property type="taxonomic scope" value="Bacteria"/>
</dbReference>
<name>A0A0M1VWM4_FUSVC</name>
<accession>A0A0M1VWM4</accession>
<evidence type="ECO:0008006" key="3">
    <source>
        <dbReference type="Google" id="ProtNLM"/>
    </source>
</evidence>
<evidence type="ECO:0000313" key="2">
    <source>
        <dbReference type="Proteomes" id="UP000004925"/>
    </source>
</evidence>
<protein>
    <recommendedName>
        <fullName evidence="3">GDYXXLXY protein</fullName>
    </recommendedName>
</protein>
<dbReference type="HOGENOM" id="CLU_105410_0_0_0"/>
<dbReference type="AlphaFoldDB" id="A0A0M1VWM4"/>
<dbReference type="Pfam" id="PF14345">
    <property type="entry name" value="GDYXXLXY"/>
    <property type="match status" value="1"/>
</dbReference>
<gene>
    <name evidence="1" type="ORF">FSCG_01515</name>
</gene>
<dbReference type="RefSeq" id="WP_008803349.1">
    <property type="nucleotide sequence ID" value="NZ_KQ235733.1"/>
</dbReference>
<proteinExistence type="predicted"/>
<comment type="caution">
    <text evidence="1">The sequence shown here is derived from an EMBL/GenBank/DDBJ whole genome shotgun (WGS) entry which is preliminary data.</text>
</comment>
<dbReference type="EMBL" id="ACDE02000003">
    <property type="protein sequence ID" value="EEO40802.1"/>
    <property type="molecule type" value="Genomic_DNA"/>
</dbReference>
<dbReference type="Proteomes" id="UP000004925">
    <property type="component" value="Unassembled WGS sequence"/>
</dbReference>
<reference evidence="1 2" key="1">
    <citation type="submission" date="2011-10" db="EMBL/GenBank/DDBJ databases">
        <title>The Genome Sequence of Fusobacterium sp. 4_1_13.</title>
        <authorList>
            <consortium name="The Broad Institute Genome Sequencing Platform"/>
            <person name="Earl A."/>
            <person name="Ward D."/>
            <person name="Feldgarden M."/>
            <person name="Gevers D."/>
            <person name="Strauss J."/>
            <person name="Ambrose C."/>
            <person name="Allen-Vercoe E."/>
            <person name="Young S.K."/>
            <person name="Zeng Q."/>
            <person name="Gargeya S."/>
            <person name="Fitzgerald M."/>
            <person name="Haas B."/>
            <person name="Abouelleil A."/>
            <person name="Alvarado L."/>
            <person name="Arachchi H.M."/>
            <person name="Berlin A."/>
            <person name="Brown A."/>
            <person name="Chapman S.B."/>
            <person name="Chen Z."/>
            <person name="Dunbar C."/>
            <person name="Freedman E."/>
            <person name="Gearin G."/>
            <person name="Goldberg J."/>
            <person name="Griggs A."/>
            <person name="Gujja S."/>
            <person name="Heiman D."/>
            <person name="Howarth C."/>
            <person name="Larson L."/>
            <person name="Lui A."/>
            <person name="MacDonald P.J."/>
            <person name="Montmayeur A."/>
            <person name="Murphy C."/>
            <person name="Neiman D."/>
            <person name="Pearson M."/>
            <person name="Priest M."/>
            <person name="Roberts A."/>
            <person name="Saif S."/>
            <person name="Shea T."/>
            <person name="Shenoy N."/>
            <person name="Sisk P."/>
            <person name="Stolte C."/>
            <person name="Sykes S."/>
            <person name="Wortman J."/>
            <person name="Nusbaum C."/>
            <person name="Birren B."/>
        </authorList>
    </citation>
    <scope>NUCLEOTIDE SEQUENCE [LARGE SCALE GENOMIC DNA]</scope>
    <source>
        <strain evidence="1 2">4_1_13</strain>
    </source>
</reference>
<dbReference type="InterPro" id="IPR025833">
    <property type="entry name" value="GDYXXLXY"/>
</dbReference>